<keyword evidence="1" id="KW-1015">Disulfide bond</keyword>
<dbReference type="InterPro" id="IPR051487">
    <property type="entry name" value="Ser/Thr_Proteases_Immune/Dev"/>
</dbReference>
<dbReference type="PROSITE" id="PS50240">
    <property type="entry name" value="TRYPSIN_DOM"/>
    <property type="match status" value="1"/>
</dbReference>
<dbReference type="Gene3D" id="2.40.10.10">
    <property type="entry name" value="Trypsin-like serine proteases"/>
    <property type="match status" value="2"/>
</dbReference>
<reference evidence="6" key="1">
    <citation type="submission" date="2025-08" db="UniProtKB">
        <authorList>
            <consortium name="RefSeq"/>
        </authorList>
    </citation>
    <scope>IDENTIFICATION</scope>
    <source>
        <tissue evidence="6">Entire body</tissue>
    </source>
</reference>
<dbReference type="RefSeq" id="XP_018336654.1">
    <property type="nucleotide sequence ID" value="XM_018481152.2"/>
</dbReference>
<dbReference type="Pfam" id="PF00089">
    <property type="entry name" value="Trypsin"/>
    <property type="match status" value="1"/>
</dbReference>
<keyword evidence="3" id="KW-0732">Signal</keyword>
<dbReference type="GeneID" id="108745086"/>
<evidence type="ECO:0000313" key="6">
    <source>
        <dbReference type="RefSeq" id="XP_018336654.1"/>
    </source>
</evidence>
<dbReference type="PANTHER" id="PTHR24256">
    <property type="entry name" value="TRYPTASE-RELATED"/>
    <property type="match status" value="1"/>
</dbReference>
<name>A0A1W4XKY9_AGRPL</name>
<evidence type="ECO:0000256" key="3">
    <source>
        <dbReference type="SAM" id="SignalP"/>
    </source>
</evidence>
<dbReference type="InterPro" id="IPR001314">
    <property type="entry name" value="Peptidase_S1A"/>
</dbReference>
<dbReference type="STRING" id="224129.A0A1W4XKY9"/>
<dbReference type="InterPro" id="IPR018114">
    <property type="entry name" value="TRYPSIN_HIS"/>
</dbReference>
<dbReference type="FunFam" id="2.40.10.10:FF:000004">
    <property type="entry name" value="Tryptase gamma 1"/>
    <property type="match status" value="1"/>
</dbReference>
<evidence type="ECO:0000313" key="5">
    <source>
        <dbReference type="Proteomes" id="UP000192223"/>
    </source>
</evidence>
<feature type="chain" id="PRO_5010746522" evidence="3">
    <location>
        <begin position="19"/>
        <end position="286"/>
    </location>
</feature>
<dbReference type="OrthoDB" id="5597713at2759"/>
<dbReference type="PRINTS" id="PR00722">
    <property type="entry name" value="CHYMOTRYPSIN"/>
</dbReference>
<dbReference type="CDD" id="cd00190">
    <property type="entry name" value="Tryp_SPc"/>
    <property type="match status" value="1"/>
</dbReference>
<dbReference type="InterPro" id="IPR009003">
    <property type="entry name" value="Peptidase_S1_PA"/>
</dbReference>
<dbReference type="SMART" id="SM00020">
    <property type="entry name" value="Tryp_SPc"/>
    <property type="match status" value="1"/>
</dbReference>
<dbReference type="GO" id="GO:0004252">
    <property type="term" value="F:serine-type endopeptidase activity"/>
    <property type="evidence" value="ECO:0007669"/>
    <property type="project" value="InterPro"/>
</dbReference>
<dbReference type="GO" id="GO:0006508">
    <property type="term" value="P:proteolysis"/>
    <property type="evidence" value="ECO:0007669"/>
    <property type="project" value="InterPro"/>
</dbReference>
<dbReference type="PROSITE" id="PS00134">
    <property type="entry name" value="TRYPSIN_HIS"/>
    <property type="match status" value="1"/>
</dbReference>
<evidence type="ECO:0000259" key="4">
    <source>
        <dbReference type="PROSITE" id="PS50240"/>
    </source>
</evidence>
<proteinExistence type="inferred from homology"/>
<comment type="similarity">
    <text evidence="2">Belongs to the peptidase S1 family. CLIP subfamily.</text>
</comment>
<feature type="domain" description="Peptidase S1" evidence="4">
    <location>
        <begin position="48"/>
        <end position="282"/>
    </location>
</feature>
<organism evidence="5 6">
    <name type="scientific">Agrilus planipennis</name>
    <name type="common">Emerald ash borer</name>
    <name type="synonym">Agrilus marcopoli</name>
    <dbReference type="NCBI Taxonomy" id="224129"/>
    <lineage>
        <taxon>Eukaryota</taxon>
        <taxon>Metazoa</taxon>
        <taxon>Ecdysozoa</taxon>
        <taxon>Arthropoda</taxon>
        <taxon>Hexapoda</taxon>
        <taxon>Insecta</taxon>
        <taxon>Pterygota</taxon>
        <taxon>Neoptera</taxon>
        <taxon>Endopterygota</taxon>
        <taxon>Coleoptera</taxon>
        <taxon>Polyphaga</taxon>
        <taxon>Elateriformia</taxon>
        <taxon>Buprestoidea</taxon>
        <taxon>Buprestidae</taxon>
        <taxon>Agrilinae</taxon>
        <taxon>Agrilus</taxon>
    </lineage>
</organism>
<evidence type="ECO:0000256" key="2">
    <source>
        <dbReference type="ARBA" id="ARBA00024195"/>
    </source>
</evidence>
<keyword evidence="5" id="KW-1185">Reference proteome</keyword>
<gene>
    <name evidence="6" type="primary">LOC108745086</name>
</gene>
<feature type="signal peptide" evidence="3">
    <location>
        <begin position="1"/>
        <end position="18"/>
    </location>
</feature>
<evidence type="ECO:0000256" key="1">
    <source>
        <dbReference type="ARBA" id="ARBA00023157"/>
    </source>
</evidence>
<dbReference type="InParanoid" id="A0A1W4XKY9"/>
<dbReference type="Proteomes" id="UP000192223">
    <property type="component" value="Unplaced"/>
</dbReference>
<dbReference type="SUPFAM" id="SSF50494">
    <property type="entry name" value="Trypsin-like serine proteases"/>
    <property type="match status" value="1"/>
</dbReference>
<dbReference type="InterPro" id="IPR043504">
    <property type="entry name" value="Peptidase_S1_PA_chymotrypsin"/>
</dbReference>
<dbReference type="KEGG" id="apln:108745086"/>
<sequence>MNCFLLLILLLLVVKTYSSLRCPNKVRAPLELAFPEQIRKSISNHKRIVNGNIAKFGQFPWQVSIIYRIEPGEELLCGGSLIRPRWILTAAHCAFSATNFSIRLGSIVMSDDEKMITIETTKSIIHNHYNNRNLNNDIALIDLGRNVEITDEINTIQLPSKGEVLDENQIVEVSGWGLTTDNSAHPSWLLRYIQVKTISNSKCAEVFGKDAVGTNTVCTVGERRESTCAGDSGGGLVLRNQDGLAKLVGVVSFVAKSGCERGFPAAFVRTEPYLDWIVEHTGISLE</sequence>
<accession>A0A1W4XKY9</accession>
<dbReference type="AlphaFoldDB" id="A0A1W4XKY9"/>
<dbReference type="InterPro" id="IPR001254">
    <property type="entry name" value="Trypsin_dom"/>
</dbReference>
<protein>
    <submittedName>
        <fullName evidence="6">Brachyurin-like</fullName>
    </submittedName>
</protein>